<evidence type="ECO:0000313" key="1">
    <source>
        <dbReference type="EMBL" id="MEE2022894.1"/>
    </source>
</evidence>
<protein>
    <recommendedName>
        <fullName evidence="3">Heparinase II/III-like protein</fullName>
    </recommendedName>
</protein>
<dbReference type="InterPro" id="IPR008929">
    <property type="entry name" value="Chondroitin_lyas"/>
</dbReference>
<gene>
    <name evidence="1" type="ORF">QWF21_01440</name>
</gene>
<dbReference type="Gene3D" id="2.70.98.70">
    <property type="match status" value="1"/>
</dbReference>
<name>A0ABU7JB27_9GAMM</name>
<reference evidence="1 2" key="1">
    <citation type="submission" date="2023-06" db="EMBL/GenBank/DDBJ databases">
        <title>Alkalimonas sp., MEB004 an alkaliphilic bacterium isolated from Lonar Lake, India.</title>
        <authorList>
            <person name="Joshi A."/>
            <person name="Thite S."/>
        </authorList>
    </citation>
    <scope>NUCLEOTIDE SEQUENCE [LARGE SCALE GENOMIC DNA]</scope>
    <source>
        <strain evidence="1 2">MEB004</strain>
    </source>
</reference>
<evidence type="ECO:0000313" key="2">
    <source>
        <dbReference type="Proteomes" id="UP001339167"/>
    </source>
</evidence>
<dbReference type="EMBL" id="JAUGZK010000001">
    <property type="protein sequence ID" value="MEE2022894.1"/>
    <property type="molecule type" value="Genomic_DNA"/>
</dbReference>
<organism evidence="1 2">
    <name type="scientific">Alkalimonas mucilaginosa</name>
    <dbReference type="NCBI Taxonomy" id="3057676"/>
    <lineage>
        <taxon>Bacteria</taxon>
        <taxon>Pseudomonadati</taxon>
        <taxon>Pseudomonadota</taxon>
        <taxon>Gammaproteobacteria</taxon>
        <taxon>Alkalimonas</taxon>
    </lineage>
</organism>
<dbReference type="Proteomes" id="UP001339167">
    <property type="component" value="Unassembled WGS sequence"/>
</dbReference>
<dbReference type="SUPFAM" id="SSF48230">
    <property type="entry name" value="Chondroitin AC/alginate lyase"/>
    <property type="match status" value="1"/>
</dbReference>
<dbReference type="RefSeq" id="WP_330086251.1">
    <property type="nucleotide sequence ID" value="NZ_JAUGZK010000001.1"/>
</dbReference>
<proteinExistence type="predicted"/>
<sequence>MQHWLDTYLGRTPYNSGEYAKAYALGYHLTGNEAYLEQAKTLLWQRYYADPEVGWAEYKNRNRFRTDGNRAAIGYAWLRFAFSNEEQAIAEAHIATWVQHWLDYTHHNNDFVGLRITDTDEITSIAGNLTMFGYLLQQSPAHAELGELSLAVADTMFDRFIVDYYMNDIMQGGAWAEGSAYSQGTQIHWMRAALINKDLRGKELPLHYIEKTAEALLHFNLAGFTGVYQYGSVEQGQDYQPVLRDKRYQFSMYLLELLQESPLQATFQDWLEHLIELQGHKITSLYPGIERTLFYQPPGSGAVQLIPSMHLSKGVGLISARTGWDSDATNLFFINRRHRVDHEHSDALNFDLAHRGTWITKQVTAYSAAGAIGNAHNTLLIENASPVGSSNPTMRALADPFYRSLHQDQKTILISAEAACAYNMRGYFGTVYAKSVNRQLALIGEQTLAIFDTVHTLPEQTRDLIRYKPELGLQEGDEYIRQVTVNQLFQGQPLPETSRLQSFRIQTNEMIGYYQVAWPEQASIQVIDGEAYWANEPQHSVPDNQRKWRLKISPSQPQVHTEVLTFFEFEGGAGKAPSIYSNAASTEQLLFDTAFQPQEKFLLTSENGTLNSDHWFGAGFVNEGTLILFSRHPDQPKESFLQLSLPDGVSIESLYILGWQPEAMIQFDVTQQGRIIEITPTNSPASNTYQATTDGLLRIEL</sequence>
<comment type="caution">
    <text evidence="1">The sequence shown here is derived from an EMBL/GenBank/DDBJ whole genome shotgun (WGS) entry which is preliminary data.</text>
</comment>
<keyword evidence="2" id="KW-1185">Reference proteome</keyword>
<accession>A0ABU7JB27</accession>
<dbReference type="Gene3D" id="1.50.10.100">
    <property type="entry name" value="Chondroitin AC/alginate lyase"/>
    <property type="match status" value="1"/>
</dbReference>
<evidence type="ECO:0008006" key="3">
    <source>
        <dbReference type="Google" id="ProtNLM"/>
    </source>
</evidence>